<gene>
    <name evidence="2" type="ORF">SAMN02745118_02021</name>
</gene>
<dbReference type="Proteomes" id="UP000190625">
    <property type="component" value="Unassembled WGS sequence"/>
</dbReference>
<reference evidence="3" key="1">
    <citation type="submission" date="2017-02" db="EMBL/GenBank/DDBJ databases">
        <authorList>
            <person name="Varghese N."/>
            <person name="Submissions S."/>
        </authorList>
    </citation>
    <scope>NUCLEOTIDE SEQUENCE [LARGE SCALE GENOMIC DNA]</scope>
    <source>
        <strain evidence="3">ATCC BAA-73</strain>
    </source>
</reference>
<keyword evidence="3" id="KW-1185">Reference proteome</keyword>
<proteinExistence type="predicted"/>
<evidence type="ECO:0000256" key="1">
    <source>
        <dbReference type="SAM" id="Phobius"/>
    </source>
</evidence>
<dbReference type="RefSeq" id="WP_078810457.1">
    <property type="nucleotide sequence ID" value="NZ_FUWM01000017.1"/>
</dbReference>
<organism evidence="2 3">
    <name type="scientific">Selenihalanaerobacter shriftii</name>
    <dbReference type="NCBI Taxonomy" id="142842"/>
    <lineage>
        <taxon>Bacteria</taxon>
        <taxon>Bacillati</taxon>
        <taxon>Bacillota</taxon>
        <taxon>Clostridia</taxon>
        <taxon>Halanaerobiales</taxon>
        <taxon>Halobacteroidaceae</taxon>
        <taxon>Selenihalanaerobacter</taxon>
    </lineage>
</organism>
<dbReference type="EMBL" id="FUWM01000017">
    <property type="protein sequence ID" value="SJZ85764.1"/>
    <property type="molecule type" value="Genomic_DNA"/>
</dbReference>
<name>A0A1T4P2L5_9FIRM</name>
<sequence>MITYLEVWIKNLVLIMILTSFVELLLPKNKLEKYIRVVLGLFIVIAILNPILNLFSGNYDLREITDLLTVPKNNTGQMASIMQRGQELKNNNQSKARSNYKKQLAKQINALLSFDDNLPQTSIVVNLQANNQIENIIVKLTGKKISNNFSQIKPIEVSNVGDENQEKIEDKREYSQAKVSKQIKERLADFYGLSINQILIQAE</sequence>
<accession>A0A1T4P2L5</accession>
<keyword evidence="1" id="KW-0472">Membrane</keyword>
<protein>
    <submittedName>
        <fullName evidence="2">Stage III sporulation protein AF</fullName>
    </submittedName>
</protein>
<evidence type="ECO:0000313" key="3">
    <source>
        <dbReference type="Proteomes" id="UP000190625"/>
    </source>
</evidence>
<keyword evidence="1" id="KW-1133">Transmembrane helix</keyword>
<keyword evidence="1" id="KW-0812">Transmembrane</keyword>
<dbReference type="InterPro" id="IPR014245">
    <property type="entry name" value="Spore_III_AF"/>
</dbReference>
<dbReference type="NCBIfam" id="TIGR02896">
    <property type="entry name" value="spore_III_AF"/>
    <property type="match status" value="1"/>
</dbReference>
<dbReference type="AlphaFoldDB" id="A0A1T4P2L5"/>
<evidence type="ECO:0000313" key="2">
    <source>
        <dbReference type="EMBL" id="SJZ85764.1"/>
    </source>
</evidence>
<dbReference type="Pfam" id="PF09581">
    <property type="entry name" value="Spore_III_AF"/>
    <property type="match status" value="1"/>
</dbReference>
<dbReference type="STRING" id="142842.SAMN02745118_02021"/>
<dbReference type="OrthoDB" id="2112083at2"/>
<feature type="transmembrane region" description="Helical" evidence="1">
    <location>
        <begin position="7"/>
        <end position="26"/>
    </location>
</feature>
<feature type="transmembrane region" description="Helical" evidence="1">
    <location>
        <begin position="38"/>
        <end position="55"/>
    </location>
</feature>